<comment type="caution">
    <text evidence="4">The sequence shown here is derived from an EMBL/GenBank/DDBJ whole genome shotgun (WGS) entry which is preliminary data.</text>
</comment>
<feature type="domain" description="FecR protein" evidence="2">
    <location>
        <begin position="124"/>
        <end position="217"/>
    </location>
</feature>
<dbReference type="PIRSF" id="PIRSF018266">
    <property type="entry name" value="FecR"/>
    <property type="match status" value="1"/>
</dbReference>
<keyword evidence="1" id="KW-0472">Membrane</keyword>
<evidence type="ECO:0000256" key="1">
    <source>
        <dbReference type="SAM" id="Phobius"/>
    </source>
</evidence>
<dbReference type="PANTHER" id="PTHR30273:SF2">
    <property type="entry name" value="PROTEIN FECR"/>
    <property type="match status" value="1"/>
</dbReference>
<protein>
    <submittedName>
        <fullName evidence="4">FecR family protein</fullName>
    </submittedName>
</protein>
<dbReference type="AlphaFoldDB" id="A0A399T5D5"/>
<name>A0A399T5D5_9BACT</name>
<keyword evidence="5" id="KW-1185">Reference proteome</keyword>
<dbReference type="InterPro" id="IPR006860">
    <property type="entry name" value="FecR"/>
</dbReference>
<reference evidence="4 5" key="1">
    <citation type="submission" date="2018-08" db="EMBL/GenBank/DDBJ databases">
        <title>Pallidiluteibacterium maritimus gen. nov., sp. nov., isolated from coastal sediment.</title>
        <authorList>
            <person name="Zhou L.Y."/>
        </authorList>
    </citation>
    <scope>NUCLEOTIDE SEQUENCE [LARGE SCALE GENOMIC DNA]</scope>
    <source>
        <strain evidence="4 5">XSD2</strain>
    </source>
</reference>
<feature type="transmembrane region" description="Helical" evidence="1">
    <location>
        <begin position="94"/>
        <end position="111"/>
    </location>
</feature>
<dbReference type="Proteomes" id="UP000265926">
    <property type="component" value="Unassembled WGS sequence"/>
</dbReference>
<gene>
    <name evidence="4" type="ORF">D1614_04455</name>
</gene>
<evidence type="ECO:0000259" key="3">
    <source>
        <dbReference type="Pfam" id="PF16344"/>
    </source>
</evidence>
<accession>A0A399T5D5</accession>
<feature type="domain" description="Protein FecR C-terminal" evidence="3">
    <location>
        <begin position="295"/>
        <end position="363"/>
    </location>
</feature>
<keyword evidence="1" id="KW-0812">Transmembrane</keyword>
<dbReference type="EMBL" id="QWGR01000002">
    <property type="protein sequence ID" value="RIJ50002.1"/>
    <property type="molecule type" value="Genomic_DNA"/>
</dbReference>
<evidence type="ECO:0000259" key="2">
    <source>
        <dbReference type="Pfam" id="PF04773"/>
    </source>
</evidence>
<dbReference type="RefSeq" id="WP_119436689.1">
    <property type="nucleotide sequence ID" value="NZ_QWGR01000002.1"/>
</dbReference>
<dbReference type="PANTHER" id="PTHR30273">
    <property type="entry name" value="PERIPLASMIC SIGNAL SENSOR AND SIGMA FACTOR ACTIVATOR FECR-RELATED"/>
    <property type="match status" value="1"/>
</dbReference>
<dbReference type="Gene3D" id="2.60.120.1440">
    <property type="match status" value="1"/>
</dbReference>
<sequence length="366" mass="42011">MGVSNIYISLVIKYLGGEIDEVQKKKLFEWVYATPANEKLFYNLKDIWETARYESITRNTQTDKEWDKFISKAIKEETKSYNRRLVTMQVVKKVLQIAAIIIITFGIGFYTKNLIPQSQEYTTLNVPYGAKTQLELADGSKIWVNSGSKLTYPTKLNEKEVNIFLEGEAYFDIVKDKSRKLNVKTSTISIQVIGTAFNVKSYENEDIVETTLVRGEISILGKVGNKSINHAVVLKPNQQATLVKGKQNIQVNEVQDEASNVIPDKVDTKIKPIQPALTINEEVDVIDFTSWKNNKLVFKSERFEDLAIKIERWYNVRVIWKDEELKNTLYTGVFEKETIEQALHALSLSSPFKYQITKNEITITKD</sequence>
<dbReference type="OrthoDB" id="650093at2"/>
<dbReference type="Pfam" id="PF16344">
    <property type="entry name" value="FecR_C"/>
    <property type="match status" value="1"/>
</dbReference>
<dbReference type="GO" id="GO:0016989">
    <property type="term" value="F:sigma factor antagonist activity"/>
    <property type="evidence" value="ECO:0007669"/>
    <property type="project" value="TreeGrafter"/>
</dbReference>
<dbReference type="InterPro" id="IPR032508">
    <property type="entry name" value="FecR_C"/>
</dbReference>
<dbReference type="Pfam" id="PF04773">
    <property type="entry name" value="FecR"/>
    <property type="match status" value="1"/>
</dbReference>
<dbReference type="InterPro" id="IPR012373">
    <property type="entry name" value="Ferrdict_sens_TM"/>
</dbReference>
<evidence type="ECO:0000313" key="4">
    <source>
        <dbReference type="EMBL" id="RIJ50002.1"/>
    </source>
</evidence>
<dbReference type="Gene3D" id="3.55.50.30">
    <property type="match status" value="1"/>
</dbReference>
<keyword evidence="1" id="KW-1133">Transmembrane helix</keyword>
<organism evidence="4 5">
    <name type="scientific">Maribellus luteus</name>
    <dbReference type="NCBI Taxonomy" id="2305463"/>
    <lineage>
        <taxon>Bacteria</taxon>
        <taxon>Pseudomonadati</taxon>
        <taxon>Bacteroidota</taxon>
        <taxon>Bacteroidia</taxon>
        <taxon>Marinilabiliales</taxon>
        <taxon>Prolixibacteraceae</taxon>
        <taxon>Maribellus</taxon>
    </lineage>
</organism>
<proteinExistence type="predicted"/>
<evidence type="ECO:0000313" key="5">
    <source>
        <dbReference type="Proteomes" id="UP000265926"/>
    </source>
</evidence>